<reference evidence="5 6" key="1">
    <citation type="submission" date="2016-10" db="EMBL/GenBank/DDBJ databases">
        <authorList>
            <person name="de Groot N.N."/>
        </authorList>
    </citation>
    <scope>NUCLEOTIDE SEQUENCE [LARGE SCALE GENOMIC DNA]</scope>
    <source>
        <strain evidence="5 6">CPCC 202699</strain>
    </source>
</reference>
<protein>
    <submittedName>
        <fullName evidence="5">Biotin-dependent carboxylase uncharacterized domain-containing protein</fullName>
    </submittedName>
</protein>
<evidence type="ECO:0000259" key="4">
    <source>
        <dbReference type="SMART" id="SM00797"/>
    </source>
</evidence>
<dbReference type="InterPro" id="IPR029000">
    <property type="entry name" value="Cyclophilin-like_dom_sf"/>
</dbReference>
<dbReference type="SUPFAM" id="SSF50891">
    <property type="entry name" value="Cyclophilin-like"/>
    <property type="match status" value="1"/>
</dbReference>
<accession>A0A1H2Y4D9</accession>
<name>A0A1H2Y4D9_9PSEU</name>
<dbReference type="SMART" id="SM00797">
    <property type="entry name" value="AHS2"/>
    <property type="match status" value="1"/>
</dbReference>
<evidence type="ECO:0000313" key="5">
    <source>
        <dbReference type="EMBL" id="SDW99996.1"/>
    </source>
</evidence>
<feature type="domain" description="Carboxyltransferase" evidence="4">
    <location>
        <begin position="24"/>
        <end position="288"/>
    </location>
</feature>
<dbReference type="InterPro" id="IPR003778">
    <property type="entry name" value="CT_A_B"/>
</dbReference>
<organism evidence="5 6">
    <name type="scientific">Amycolatopsis xylanica</name>
    <dbReference type="NCBI Taxonomy" id="589385"/>
    <lineage>
        <taxon>Bacteria</taxon>
        <taxon>Bacillati</taxon>
        <taxon>Actinomycetota</taxon>
        <taxon>Actinomycetes</taxon>
        <taxon>Pseudonocardiales</taxon>
        <taxon>Pseudonocardiaceae</taxon>
        <taxon>Amycolatopsis</taxon>
    </lineage>
</organism>
<dbReference type="Proteomes" id="UP000199515">
    <property type="component" value="Unassembled WGS sequence"/>
</dbReference>
<dbReference type="STRING" id="589385.SAMN05421504_10213"/>
<keyword evidence="1" id="KW-0547">Nucleotide-binding</keyword>
<proteinExistence type="predicted"/>
<dbReference type="GO" id="GO:0016787">
    <property type="term" value="F:hydrolase activity"/>
    <property type="evidence" value="ECO:0007669"/>
    <property type="project" value="UniProtKB-KW"/>
</dbReference>
<dbReference type="NCBIfam" id="TIGR00724">
    <property type="entry name" value="urea_amlyse_rel"/>
    <property type="match status" value="1"/>
</dbReference>
<dbReference type="AlphaFoldDB" id="A0A1H2Y4D9"/>
<evidence type="ECO:0000256" key="2">
    <source>
        <dbReference type="ARBA" id="ARBA00022801"/>
    </source>
</evidence>
<keyword evidence="2" id="KW-0378">Hydrolase</keyword>
<sequence length="288" mass="29802">MKFEVLAPGPQTTVQDLGRPGLAALGVGRAGAADRASLRLANRLVGNPESHAALEVTFGGLRVRFSEDTWVAVTGAVCVVRGGRSPGLGVPILVRAGEDFSLDAPSQGLRNYVAMRGGIEVTPVLGSRSTDTLAKLGPPALTPGMTVPLGRGTLPFPAADLAPQCAFPDELVLHVTPGPRWDWFVTGTLAQLASAPFQVTSDVSRVGVRLAGPTLVRANDAELPPEAAVPGALQVPPAGDPILFLADHPVTGGYPVVAVVDEPDVDLAAQARPGQHVRFVLRNQKPGA</sequence>
<evidence type="ECO:0000256" key="1">
    <source>
        <dbReference type="ARBA" id="ARBA00022741"/>
    </source>
</evidence>
<dbReference type="InterPro" id="IPR052708">
    <property type="entry name" value="PxpC"/>
</dbReference>
<evidence type="ECO:0000256" key="3">
    <source>
        <dbReference type="ARBA" id="ARBA00022840"/>
    </source>
</evidence>
<keyword evidence="3" id="KW-0067">ATP-binding</keyword>
<dbReference type="GO" id="GO:0005524">
    <property type="term" value="F:ATP binding"/>
    <property type="evidence" value="ECO:0007669"/>
    <property type="project" value="UniProtKB-KW"/>
</dbReference>
<dbReference type="OrthoDB" id="9768696at2"/>
<dbReference type="PANTHER" id="PTHR43309">
    <property type="entry name" value="5-OXOPROLINASE SUBUNIT C"/>
    <property type="match status" value="1"/>
</dbReference>
<dbReference type="Pfam" id="PF02626">
    <property type="entry name" value="CT_A_B"/>
    <property type="match status" value="1"/>
</dbReference>
<keyword evidence="6" id="KW-1185">Reference proteome</keyword>
<dbReference type="Gene3D" id="2.40.100.10">
    <property type="entry name" value="Cyclophilin-like"/>
    <property type="match status" value="1"/>
</dbReference>
<dbReference type="EMBL" id="FNON01000002">
    <property type="protein sequence ID" value="SDW99996.1"/>
    <property type="molecule type" value="Genomic_DNA"/>
</dbReference>
<evidence type="ECO:0000313" key="6">
    <source>
        <dbReference type="Proteomes" id="UP000199515"/>
    </source>
</evidence>
<dbReference type="RefSeq" id="WP_091287958.1">
    <property type="nucleotide sequence ID" value="NZ_FNON01000002.1"/>
</dbReference>
<dbReference type="PANTHER" id="PTHR43309:SF3">
    <property type="entry name" value="5-OXOPROLINASE SUBUNIT C"/>
    <property type="match status" value="1"/>
</dbReference>
<gene>
    <name evidence="5" type="ORF">SAMN05421504_10213</name>
</gene>